<evidence type="ECO:0000256" key="2">
    <source>
        <dbReference type="ARBA" id="ARBA00008777"/>
    </source>
</evidence>
<reference evidence="10" key="2">
    <citation type="submission" date="2020-04" db="EMBL/GenBank/DDBJ databases">
        <authorList>
            <consortium name="NCBI Genome Project"/>
        </authorList>
    </citation>
    <scope>NUCLEOTIDE SEQUENCE</scope>
    <source>
        <strain evidence="10">CBS 342.82</strain>
    </source>
</reference>
<dbReference type="OrthoDB" id="275000at2759"/>
<evidence type="ECO:0000256" key="3">
    <source>
        <dbReference type="ARBA" id="ARBA00022980"/>
    </source>
</evidence>
<sequence length="205" mass="23692">MAGGLMRYRTLGRDSAHRKALLRNLVTSLFKHESISTTWHKAKEAQRWAEKLITLAKRDTQASRLSAMGKVFEPEIVMPILFNKLGKRYADRPGGYTRVLRIEPEKEDQAPSAILELVDGPKDMRLALTARTIAFGQSQAEEENREFEITDMTAHNIMKVTRFRKNGDEDLHEMVKKFKDLHDKGDEGVEEIKKRRVYPELLRSR</sequence>
<accession>A0A6J3LWB9</accession>
<keyword evidence="4" id="KW-0496">Mitochondrion</keyword>
<dbReference type="FunFam" id="3.90.1030.10:FF:000005">
    <property type="entry name" value="Probable 50S ribosomal protein L17"/>
    <property type="match status" value="1"/>
</dbReference>
<keyword evidence="5 8" id="KW-0687">Ribonucleoprotein</keyword>
<evidence type="ECO:0000256" key="8">
    <source>
        <dbReference type="RuleBase" id="RU000660"/>
    </source>
</evidence>
<dbReference type="GO" id="GO:0006412">
    <property type="term" value="P:translation"/>
    <property type="evidence" value="ECO:0007669"/>
    <property type="project" value="InterPro"/>
</dbReference>
<reference evidence="10" key="3">
    <citation type="submission" date="2025-08" db="UniProtKB">
        <authorList>
            <consortium name="RefSeq"/>
        </authorList>
    </citation>
    <scope>IDENTIFICATION</scope>
    <source>
        <strain evidence="10">CBS 342.82</strain>
    </source>
</reference>
<dbReference type="HAMAP" id="MF_01368">
    <property type="entry name" value="Ribosomal_bL17"/>
    <property type="match status" value="1"/>
</dbReference>
<comment type="subcellular location">
    <subcellularLocation>
        <location evidence="1">Mitochondrion</location>
    </subcellularLocation>
</comment>
<evidence type="ECO:0000256" key="1">
    <source>
        <dbReference type="ARBA" id="ARBA00004173"/>
    </source>
</evidence>
<dbReference type="Proteomes" id="UP000504637">
    <property type="component" value="Unplaced"/>
</dbReference>
<dbReference type="Pfam" id="PF01196">
    <property type="entry name" value="Ribosomal_L17"/>
    <property type="match status" value="1"/>
</dbReference>
<dbReference type="GeneID" id="54365686"/>
<protein>
    <recommendedName>
        <fullName evidence="6">Large ribosomal subunit protein bL17m</fullName>
    </recommendedName>
</protein>
<dbReference type="Gene3D" id="3.90.1030.10">
    <property type="entry name" value="Ribosomal protein L17"/>
    <property type="match status" value="1"/>
</dbReference>
<dbReference type="RefSeq" id="XP_033457101.1">
    <property type="nucleotide sequence ID" value="XM_033607887.1"/>
</dbReference>
<organism evidence="10">
    <name type="scientific">Dissoconium aciculare CBS 342.82</name>
    <dbReference type="NCBI Taxonomy" id="1314786"/>
    <lineage>
        <taxon>Eukaryota</taxon>
        <taxon>Fungi</taxon>
        <taxon>Dikarya</taxon>
        <taxon>Ascomycota</taxon>
        <taxon>Pezizomycotina</taxon>
        <taxon>Dothideomycetes</taxon>
        <taxon>Dothideomycetidae</taxon>
        <taxon>Mycosphaerellales</taxon>
        <taxon>Dissoconiaceae</taxon>
        <taxon>Dissoconium</taxon>
    </lineage>
</organism>
<gene>
    <name evidence="10" type="ORF">K489DRAFT_412088</name>
</gene>
<dbReference type="PANTHER" id="PTHR14413">
    <property type="entry name" value="RIBOSOMAL PROTEIN L17"/>
    <property type="match status" value="1"/>
</dbReference>
<dbReference type="GO" id="GO:0005762">
    <property type="term" value="C:mitochondrial large ribosomal subunit"/>
    <property type="evidence" value="ECO:0007669"/>
    <property type="project" value="TreeGrafter"/>
</dbReference>
<evidence type="ECO:0000313" key="9">
    <source>
        <dbReference type="Proteomes" id="UP000504637"/>
    </source>
</evidence>
<proteinExistence type="inferred from homology"/>
<dbReference type="InterPro" id="IPR047859">
    <property type="entry name" value="Ribosomal_bL17_CS"/>
</dbReference>
<evidence type="ECO:0000313" key="10">
    <source>
        <dbReference type="RefSeq" id="XP_033457101.1"/>
    </source>
</evidence>
<keyword evidence="3 8" id="KW-0689">Ribosomal protein</keyword>
<evidence type="ECO:0000256" key="6">
    <source>
        <dbReference type="ARBA" id="ARBA00035290"/>
    </source>
</evidence>
<dbReference type="PROSITE" id="PS01167">
    <property type="entry name" value="RIBOSOMAL_L17"/>
    <property type="match status" value="1"/>
</dbReference>
<name>A0A6J3LWB9_9PEZI</name>
<dbReference type="SUPFAM" id="SSF64263">
    <property type="entry name" value="Prokaryotic ribosomal protein L17"/>
    <property type="match status" value="1"/>
</dbReference>
<dbReference type="PANTHER" id="PTHR14413:SF16">
    <property type="entry name" value="LARGE RIBOSOMAL SUBUNIT PROTEIN BL17M"/>
    <property type="match status" value="1"/>
</dbReference>
<keyword evidence="9" id="KW-1185">Reference proteome</keyword>
<dbReference type="InterPro" id="IPR036373">
    <property type="entry name" value="Ribosomal_bL17_sf"/>
</dbReference>
<comment type="similarity">
    <text evidence="2 8">Belongs to the bacterial ribosomal protein bL17 family.</text>
</comment>
<reference evidence="10" key="1">
    <citation type="submission" date="2020-01" db="EMBL/GenBank/DDBJ databases">
        <authorList>
            <consortium name="DOE Joint Genome Institute"/>
            <person name="Haridas S."/>
            <person name="Albert R."/>
            <person name="Binder M."/>
            <person name="Bloem J."/>
            <person name="Labutti K."/>
            <person name="Salamov A."/>
            <person name="Andreopoulos B."/>
            <person name="Baker S.E."/>
            <person name="Barry K."/>
            <person name="Bills G."/>
            <person name="Bluhm B.H."/>
            <person name="Cannon C."/>
            <person name="Castanera R."/>
            <person name="Culley D.E."/>
            <person name="Daum C."/>
            <person name="Ezra D."/>
            <person name="Gonzalez J.B."/>
            <person name="Henrissat B."/>
            <person name="Kuo A."/>
            <person name="Liang C."/>
            <person name="Lipzen A."/>
            <person name="Lutzoni F."/>
            <person name="Magnuson J."/>
            <person name="Mondo S."/>
            <person name="Nolan M."/>
            <person name="Ohm R."/>
            <person name="Pangilinan J."/>
            <person name="Park H.-J."/>
            <person name="Ramirez L."/>
            <person name="Alfaro M."/>
            <person name="Sun H."/>
            <person name="Tritt A."/>
            <person name="Yoshinaga Y."/>
            <person name="Zwiers L.-H."/>
            <person name="Turgeon B.G."/>
            <person name="Goodwin S.B."/>
            <person name="Spatafora J.W."/>
            <person name="Crous P.W."/>
            <person name="Grigoriev I.V."/>
        </authorList>
    </citation>
    <scope>NUCLEOTIDE SEQUENCE</scope>
    <source>
        <strain evidence="10">CBS 342.82</strain>
    </source>
</reference>
<dbReference type="InterPro" id="IPR000456">
    <property type="entry name" value="Ribosomal_bL17"/>
</dbReference>
<dbReference type="AlphaFoldDB" id="A0A6J3LWB9"/>
<evidence type="ECO:0000256" key="5">
    <source>
        <dbReference type="ARBA" id="ARBA00023274"/>
    </source>
</evidence>
<evidence type="ECO:0000256" key="4">
    <source>
        <dbReference type="ARBA" id="ARBA00023128"/>
    </source>
</evidence>
<dbReference type="NCBIfam" id="TIGR00059">
    <property type="entry name" value="L17"/>
    <property type="match status" value="1"/>
</dbReference>
<comment type="function">
    <text evidence="7">Component of the mitochondrial ribosome (mitoribosome), a dedicated translation machinery responsible for the synthesis of mitochondrial genome-encoded proteins, including at least some of the essential transmembrane subunits of the mitochondrial respiratory chain. The mitoribosomes are attached to the mitochondrial inner membrane and translation products are cotranslationally integrated into the membrane.</text>
</comment>
<dbReference type="GO" id="GO:0003735">
    <property type="term" value="F:structural constituent of ribosome"/>
    <property type="evidence" value="ECO:0007669"/>
    <property type="project" value="InterPro"/>
</dbReference>
<evidence type="ECO:0000256" key="7">
    <source>
        <dbReference type="ARBA" id="ARBA00037226"/>
    </source>
</evidence>